<protein>
    <recommendedName>
        <fullName evidence="3">ABC transporter domain-containing protein</fullName>
    </recommendedName>
</protein>
<evidence type="ECO:0008006" key="3">
    <source>
        <dbReference type="Google" id="ProtNLM"/>
    </source>
</evidence>
<proteinExistence type="predicted"/>
<evidence type="ECO:0000313" key="2">
    <source>
        <dbReference type="Proteomes" id="UP000605201"/>
    </source>
</evidence>
<dbReference type="Gene3D" id="3.40.50.300">
    <property type="entry name" value="P-loop containing nucleotide triphosphate hydrolases"/>
    <property type="match status" value="1"/>
</dbReference>
<dbReference type="AlphaFoldDB" id="A0A8J6TPY0"/>
<accession>A0A8J6TPY0</accession>
<dbReference type="InterPro" id="IPR027417">
    <property type="entry name" value="P-loop_NTPase"/>
</dbReference>
<dbReference type="Proteomes" id="UP000605201">
    <property type="component" value="Unassembled WGS sequence"/>
</dbReference>
<dbReference type="EMBL" id="JACNIG010000142">
    <property type="protein sequence ID" value="MBC8431438.1"/>
    <property type="molecule type" value="Genomic_DNA"/>
</dbReference>
<organism evidence="1 2">
    <name type="scientific">Candidatus Desulfatibia vada</name>
    <dbReference type="NCBI Taxonomy" id="2841696"/>
    <lineage>
        <taxon>Bacteria</taxon>
        <taxon>Pseudomonadati</taxon>
        <taxon>Thermodesulfobacteriota</taxon>
        <taxon>Desulfobacteria</taxon>
        <taxon>Desulfobacterales</taxon>
        <taxon>Desulfobacterales incertae sedis</taxon>
        <taxon>Candidatus Desulfatibia</taxon>
    </lineage>
</organism>
<reference evidence="1 2" key="1">
    <citation type="submission" date="2020-08" db="EMBL/GenBank/DDBJ databases">
        <title>Bridging the membrane lipid divide: bacteria of the FCB group superphylum have the potential to synthesize archaeal ether lipids.</title>
        <authorList>
            <person name="Villanueva L."/>
            <person name="Von Meijenfeldt F.A.B."/>
            <person name="Westbye A.B."/>
            <person name="Yadav S."/>
            <person name="Hopmans E.C."/>
            <person name="Dutilh B.E."/>
            <person name="Sinninghe Damste J.S."/>
        </authorList>
    </citation>
    <scope>NUCLEOTIDE SEQUENCE [LARGE SCALE GENOMIC DNA]</scope>
    <source>
        <strain evidence="1">NIOZ-UU17</strain>
    </source>
</reference>
<comment type="caution">
    <text evidence="1">The sequence shown here is derived from an EMBL/GenBank/DDBJ whole genome shotgun (WGS) entry which is preliminary data.</text>
</comment>
<sequence length="224" mass="25382">MYLIELSNYSLVVEGFGNSLKDIYFTLTKGDACAIRAATADAYIFLKALATLVGPQTGTYSYMGEVIDFSDYRNLLPFKKKIGYIGLDSAMLSNKTVRENLLLMRSYFENSLSLDIDAKTLKLCRIFNIEDKLDIRPGELRPIDLRIAIAIRELTKSFDVLLLERPEDYFGYNSFGLFNEILKDTLENGHGFVFFCNNQNFIDAFANREVLITDGMLAKAPKLV</sequence>
<dbReference type="SUPFAM" id="SSF52540">
    <property type="entry name" value="P-loop containing nucleoside triphosphate hydrolases"/>
    <property type="match status" value="1"/>
</dbReference>
<name>A0A8J6TPY0_9BACT</name>
<evidence type="ECO:0000313" key="1">
    <source>
        <dbReference type="EMBL" id="MBC8431438.1"/>
    </source>
</evidence>
<gene>
    <name evidence="1" type="ORF">H8D96_05920</name>
</gene>